<evidence type="ECO:0000313" key="1">
    <source>
        <dbReference type="EMBL" id="MQQ09141.1"/>
    </source>
</evidence>
<dbReference type="InterPro" id="IPR011051">
    <property type="entry name" value="RmlC_Cupin_sf"/>
</dbReference>
<dbReference type="RefSeq" id="WP_153216085.1">
    <property type="nucleotide sequence ID" value="NZ_WIBF01000006.1"/>
</dbReference>
<protein>
    <recommendedName>
        <fullName evidence="3">5-deoxy-glucuronate isomerase</fullName>
    </recommendedName>
</protein>
<keyword evidence="2" id="KW-1185">Reference proteome</keyword>
<organism evidence="1 2">
    <name type="scientific">Tritonibacter litoralis</name>
    <dbReference type="NCBI Taxonomy" id="2662264"/>
    <lineage>
        <taxon>Bacteria</taxon>
        <taxon>Pseudomonadati</taxon>
        <taxon>Pseudomonadota</taxon>
        <taxon>Alphaproteobacteria</taxon>
        <taxon>Rhodobacterales</taxon>
        <taxon>Paracoccaceae</taxon>
        <taxon>Tritonibacter</taxon>
    </lineage>
</organism>
<dbReference type="AlphaFoldDB" id="A0A843YDZ9"/>
<name>A0A843YDZ9_9RHOB</name>
<accession>A0A843YDZ9</accession>
<reference evidence="1 2" key="1">
    <citation type="submission" date="2019-10" db="EMBL/GenBank/DDBJ databases">
        <title>Epibacterium sp. nov., isolated from seawater.</title>
        <authorList>
            <person name="Zhang X."/>
            <person name="Li N."/>
        </authorList>
    </citation>
    <scope>NUCLEOTIDE SEQUENCE [LARGE SCALE GENOMIC DNA]</scope>
    <source>
        <strain evidence="1 2">SM1979</strain>
    </source>
</reference>
<proteinExistence type="predicted"/>
<gene>
    <name evidence="1" type="ORF">GFB49_11800</name>
</gene>
<sequence>MYDKSDPRASLALKAPASTIAQTGLIAEPQEAHFYADDPQLTNDAGKAWMHRGHNFLVAYTEAAPGVAHERKAQIDEYAVLLPKASALIEWNGSQLHVPGNSLVFVPPGDSSVTLPEGGVLVRILSTQNTDLAEGCGNAQGYKVPRTHIPPFQPWPEPKDGWKIRAYSLDVPQEEGRFGRIFRCTTLMINVLEPFEGPRDPSKMSPHHHDDFEQGSLALQGKFTHYLRWAWTSDMADWRDDEAIEMASPSMLVIPPPVIHTTRATGEGCNELIDIFSPPRMDFSMKPGWVLNADDYPMPEGT</sequence>
<dbReference type="Gene3D" id="2.60.120.10">
    <property type="entry name" value="Jelly Rolls"/>
    <property type="match status" value="1"/>
</dbReference>
<dbReference type="Proteomes" id="UP000444174">
    <property type="component" value="Unassembled WGS sequence"/>
</dbReference>
<dbReference type="SUPFAM" id="SSF51182">
    <property type="entry name" value="RmlC-like cupins"/>
    <property type="match status" value="2"/>
</dbReference>
<dbReference type="InterPro" id="IPR014710">
    <property type="entry name" value="RmlC-like_jellyroll"/>
</dbReference>
<evidence type="ECO:0008006" key="3">
    <source>
        <dbReference type="Google" id="ProtNLM"/>
    </source>
</evidence>
<comment type="caution">
    <text evidence="1">The sequence shown here is derived from an EMBL/GenBank/DDBJ whole genome shotgun (WGS) entry which is preliminary data.</text>
</comment>
<evidence type="ECO:0000313" key="2">
    <source>
        <dbReference type="Proteomes" id="UP000444174"/>
    </source>
</evidence>
<dbReference type="EMBL" id="WIBF01000006">
    <property type="protein sequence ID" value="MQQ09141.1"/>
    <property type="molecule type" value="Genomic_DNA"/>
</dbReference>